<sequence>MAEALAVWRTHGERSAIHVAERIGALAINGDIAGVERWQQIAARLEPLLAARQTHQ</sequence>
<dbReference type="Pfam" id="PF22284">
    <property type="entry name" value="DUF6961"/>
    <property type="match status" value="1"/>
</dbReference>
<dbReference type="EMBL" id="JBDIME010000033">
    <property type="protein sequence ID" value="MEN2792773.1"/>
    <property type="molecule type" value="Genomic_DNA"/>
</dbReference>
<reference evidence="1 2" key="1">
    <citation type="submission" date="2024-05" db="EMBL/GenBank/DDBJ databases">
        <authorList>
            <person name="Liu Q."/>
            <person name="Xin Y.-H."/>
        </authorList>
    </citation>
    <scope>NUCLEOTIDE SEQUENCE [LARGE SCALE GENOMIC DNA]</scope>
    <source>
        <strain evidence="1 2">CGMCC 1.10181</strain>
    </source>
</reference>
<organism evidence="1 2">
    <name type="scientific">Sphingomonas oligophenolica</name>
    <dbReference type="NCBI Taxonomy" id="301154"/>
    <lineage>
        <taxon>Bacteria</taxon>
        <taxon>Pseudomonadati</taxon>
        <taxon>Pseudomonadota</taxon>
        <taxon>Alphaproteobacteria</taxon>
        <taxon>Sphingomonadales</taxon>
        <taxon>Sphingomonadaceae</taxon>
        <taxon>Sphingomonas</taxon>
    </lineage>
</organism>
<dbReference type="InterPro" id="IPR054234">
    <property type="entry name" value="DUF6961"/>
</dbReference>
<dbReference type="RefSeq" id="WP_343887084.1">
    <property type="nucleotide sequence ID" value="NZ_BAAAEH010000001.1"/>
</dbReference>
<accession>A0ABU9YAE3</accession>
<dbReference type="Proteomes" id="UP001419910">
    <property type="component" value="Unassembled WGS sequence"/>
</dbReference>
<proteinExistence type="predicted"/>
<evidence type="ECO:0000313" key="1">
    <source>
        <dbReference type="EMBL" id="MEN2792773.1"/>
    </source>
</evidence>
<evidence type="ECO:0000313" key="2">
    <source>
        <dbReference type="Proteomes" id="UP001419910"/>
    </source>
</evidence>
<protein>
    <submittedName>
        <fullName evidence="1">Uncharacterized protein</fullName>
    </submittedName>
</protein>
<comment type="caution">
    <text evidence="1">The sequence shown here is derived from an EMBL/GenBank/DDBJ whole genome shotgun (WGS) entry which is preliminary data.</text>
</comment>
<gene>
    <name evidence="1" type="ORF">ABC974_24300</name>
</gene>
<name>A0ABU9YAE3_9SPHN</name>
<keyword evidence="2" id="KW-1185">Reference proteome</keyword>